<dbReference type="STRING" id="1684307.A0A316UKX5"/>
<evidence type="ECO:0000256" key="6">
    <source>
        <dbReference type="SAM" id="MobiDB-lite"/>
    </source>
</evidence>
<evidence type="ECO:0000256" key="7">
    <source>
        <dbReference type="SAM" id="Phobius"/>
    </source>
</evidence>
<name>A0A316UKX5_9BASI</name>
<protein>
    <submittedName>
        <fullName evidence="8">UPF0057-domain-containing protein</fullName>
    </submittedName>
</protein>
<feature type="transmembrane region" description="Helical" evidence="7">
    <location>
        <begin position="35"/>
        <end position="57"/>
    </location>
</feature>
<dbReference type="PANTHER" id="PTHR21659:SF112">
    <property type="entry name" value="PROTEIN SNA2-RELATED"/>
    <property type="match status" value="1"/>
</dbReference>
<feature type="transmembrane region" description="Helical" evidence="7">
    <location>
        <begin position="12"/>
        <end position="29"/>
    </location>
</feature>
<comment type="similarity">
    <text evidence="2">Belongs to the UPF0057 (PMP3) family.</text>
</comment>
<reference evidence="8 9" key="1">
    <citation type="journal article" date="2018" name="Mol. Biol. Evol.">
        <title>Broad Genomic Sampling Reveals a Smut Pathogenic Ancestry of the Fungal Clade Ustilaginomycotina.</title>
        <authorList>
            <person name="Kijpornyongpan T."/>
            <person name="Mondo S.J."/>
            <person name="Barry K."/>
            <person name="Sandor L."/>
            <person name="Lee J."/>
            <person name="Lipzen A."/>
            <person name="Pangilinan J."/>
            <person name="LaButti K."/>
            <person name="Hainaut M."/>
            <person name="Henrissat B."/>
            <person name="Grigoriev I.V."/>
            <person name="Spatafora J.W."/>
            <person name="Aime M.C."/>
        </authorList>
    </citation>
    <scope>NUCLEOTIDE SEQUENCE [LARGE SCALE GENOMIC DNA]</scope>
    <source>
        <strain evidence="8 9">MCA 4718</strain>
    </source>
</reference>
<sequence>MPKQVSSNSDVLLYFLAIFVPPVPVFIKRGCSNAFWINIILWLLAWIPGVIHAWYIIAKNEDNRPGRYAQQGHVPPQGAPPAAGGGAYGPGYSQGPYHQGPPPPAHGHAGGYSQPAPGYGAKY</sequence>
<gene>
    <name evidence="8" type="ORF">BCV69DRAFT_279794</name>
</gene>
<feature type="region of interest" description="Disordered" evidence="6">
    <location>
        <begin position="66"/>
        <end position="123"/>
    </location>
</feature>
<evidence type="ECO:0000313" key="9">
    <source>
        <dbReference type="Proteomes" id="UP000245942"/>
    </source>
</evidence>
<dbReference type="OrthoDB" id="2802411at2759"/>
<dbReference type="GeneID" id="37013111"/>
<evidence type="ECO:0000256" key="2">
    <source>
        <dbReference type="ARBA" id="ARBA00009530"/>
    </source>
</evidence>
<dbReference type="AlphaFoldDB" id="A0A316UKX5"/>
<dbReference type="EMBL" id="KZ819321">
    <property type="protein sequence ID" value="PWN23885.1"/>
    <property type="molecule type" value="Genomic_DNA"/>
</dbReference>
<comment type="subcellular location">
    <subcellularLocation>
        <location evidence="1">Membrane</location>
    </subcellularLocation>
</comment>
<evidence type="ECO:0000256" key="5">
    <source>
        <dbReference type="ARBA" id="ARBA00023136"/>
    </source>
</evidence>
<dbReference type="PANTHER" id="PTHR21659">
    <property type="entry name" value="HYDROPHOBIC PROTEIN RCI2 LOW TEMPERATURE AND SALT RESPONSIVE PROTEIN LTI6 -RELATED"/>
    <property type="match status" value="1"/>
</dbReference>
<evidence type="ECO:0000256" key="3">
    <source>
        <dbReference type="ARBA" id="ARBA00022692"/>
    </source>
</evidence>
<dbReference type="RefSeq" id="XP_025351045.1">
    <property type="nucleotide sequence ID" value="XM_025491377.1"/>
</dbReference>
<organism evidence="8 9">
    <name type="scientific">Pseudomicrostroma glucosiphilum</name>
    <dbReference type="NCBI Taxonomy" id="1684307"/>
    <lineage>
        <taxon>Eukaryota</taxon>
        <taxon>Fungi</taxon>
        <taxon>Dikarya</taxon>
        <taxon>Basidiomycota</taxon>
        <taxon>Ustilaginomycotina</taxon>
        <taxon>Exobasidiomycetes</taxon>
        <taxon>Microstromatales</taxon>
        <taxon>Microstromatales incertae sedis</taxon>
        <taxon>Pseudomicrostroma</taxon>
    </lineage>
</organism>
<keyword evidence="4 7" id="KW-1133">Transmembrane helix</keyword>
<accession>A0A316UKX5</accession>
<dbReference type="Proteomes" id="UP000245942">
    <property type="component" value="Unassembled WGS sequence"/>
</dbReference>
<evidence type="ECO:0000313" key="8">
    <source>
        <dbReference type="EMBL" id="PWN23885.1"/>
    </source>
</evidence>
<dbReference type="GO" id="GO:0016020">
    <property type="term" value="C:membrane"/>
    <property type="evidence" value="ECO:0007669"/>
    <property type="project" value="UniProtKB-SubCell"/>
</dbReference>
<evidence type="ECO:0000256" key="1">
    <source>
        <dbReference type="ARBA" id="ARBA00004370"/>
    </source>
</evidence>
<dbReference type="InterPro" id="IPR000612">
    <property type="entry name" value="PMP3"/>
</dbReference>
<feature type="compositionally biased region" description="Low complexity" evidence="6">
    <location>
        <begin position="69"/>
        <end position="82"/>
    </location>
</feature>
<keyword evidence="3 7" id="KW-0812">Transmembrane</keyword>
<proteinExistence type="inferred from homology"/>
<evidence type="ECO:0000256" key="4">
    <source>
        <dbReference type="ARBA" id="ARBA00022989"/>
    </source>
</evidence>
<keyword evidence="9" id="KW-1185">Reference proteome</keyword>
<keyword evidence="5 7" id="KW-0472">Membrane</keyword>
<dbReference type="Pfam" id="PF01679">
    <property type="entry name" value="Pmp3"/>
    <property type="match status" value="1"/>
</dbReference>